<dbReference type="EMBL" id="CP013235">
    <property type="protein sequence ID" value="AMP10616.1"/>
    <property type="molecule type" value="Genomic_DNA"/>
</dbReference>
<reference evidence="1 2" key="1">
    <citation type="submission" date="2015-11" db="EMBL/GenBank/DDBJ databases">
        <title>Exploring the genomic traits of fungus-feeding bacterial genus Collimonas.</title>
        <authorList>
            <person name="Song C."/>
            <person name="Schmidt R."/>
            <person name="de Jager V."/>
            <person name="Krzyzanowska D."/>
            <person name="Jongedijk E."/>
            <person name="Cankar K."/>
            <person name="Beekwilder J."/>
            <person name="van Veen A."/>
            <person name="de Boer W."/>
            <person name="van Veen J.A."/>
            <person name="Garbeva P."/>
        </authorList>
    </citation>
    <scope>NUCLEOTIDE SEQUENCE [LARGE SCALE GENOMIC DNA]</scope>
    <source>
        <strain evidence="1 2">Ter282</strain>
    </source>
</reference>
<dbReference type="AlphaFoldDB" id="A0A127QKU7"/>
<evidence type="ECO:0000313" key="2">
    <source>
        <dbReference type="Proteomes" id="UP000071778"/>
    </source>
</evidence>
<proteinExistence type="predicted"/>
<accession>A0A127QKU7</accession>
<name>A0A127QKU7_9BURK</name>
<keyword evidence="2" id="KW-1185">Reference proteome</keyword>
<sequence>MHGIHALQREWGIGNVLAAASVCQGIQLKHETLDSLLWLACSVV</sequence>
<organism evidence="1 2">
    <name type="scientific">Collimonas arenae</name>
    <dbReference type="NCBI Taxonomy" id="279058"/>
    <lineage>
        <taxon>Bacteria</taxon>
        <taxon>Pseudomonadati</taxon>
        <taxon>Pseudomonadota</taxon>
        <taxon>Betaproteobacteria</taxon>
        <taxon>Burkholderiales</taxon>
        <taxon>Oxalobacteraceae</taxon>
        <taxon>Collimonas</taxon>
    </lineage>
</organism>
<evidence type="ECO:0000313" key="1">
    <source>
        <dbReference type="EMBL" id="AMP10616.1"/>
    </source>
</evidence>
<dbReference type="Proteomes" id="UP000071778">
    <property type="component" value="Chromosome"/>
</dbReference>
<protein>
    <submittedName>
        <fullName evidence="1">Uncharacterized protein</fullName>
    </submittedName>
</protein>
<gene>
    <name evidence="1" type="ORF">CAter282_2891</name>
</gene>